<dbReference type="VEuPathDB" id="FungiDB:P168DRAFT_63587"/>
<name>A0A2I1CSU3_ASPC2</name>
<accession>A0A2I1CSU3</accession>
<dbReference type="AlphaFoldDB" id="A0A2I1CSU3"/>
<comment type="caution">
    <text evidence="2">The sequence shown here is derived from an EMBL/GenBank/DDBJ whole genome shotgun (WGS) entry which is preliminary data.</text>
</comment>
<organism evidence="2 3">
    <name type="scientific">Aspergillus campestris (strain IBT 28561)</name>
    <dbReference type="NCBI Taxonomy" id="1392248"/>
    <lineage>
        <taxon>Eukaryota</taxon>
        <taxon>Fungi</taxon>
        <taxon>Dikarya</taxon>
        <taxon>Ascomycota</taxon>
        <taxon>Pezizomycotina</taxon>
        <taxon>Eurotiomycetes</taxon>
        <taxon>Eurotiomycetidae</taxon>
        <taxon>Eurotiales</taxon>
        <taxon>Aspergillaceae</taxon>
        <taxon>Aspergillus</taxon>
        <taxon>Aspergillus subgen. Circumdati</taxon>
    </lineage>
</organism>
<gene>
    <name evidence="2" type="ORF">P168DRAFT_63587</name>
</gene>
<feature type="region of interest" description="Disordered" evidence="1">
    <location>
        <begin position="1"/>
        <end position="71"/>
    </location>
</feature>
<keyword evidence="3" id="KW-1185">Reference proteome</keyword>
<dbReference type="RefSeq" id="XP_024689290.1">
    <property type="nucleotide sequence ID" value="XM_024842067.1"/>
</dbReference>
<evidence type="ECO:0000256" key="1">
    <source>
        <dbReference type="SAM" id="MobiDB-lite"/>
    </source>
</evidence>
<reference evidence="2" key="1">
    <citation type="submission" date="2016-12" db="EMBL/GenBank/DDBJ databases">
        <title>The genomes of Aspergillus section Nigri reveals drivers in fungal speciation.</title>
        <authorList>
            <consortium name="DOE Joint Genome Institute"/>
            <person name="Vesth T.C."/>
            <person name="Nybo J."/>
            <person name="Theobald S."/>
            <person name="Brandl J."/>
            <person name="Frisvad J.C."/>
            <person name="Nielsen K.F."/>
            <person name="Lyhne E.K."/>
            <person name="Kogle M.E."/>
            <person name="Kuo A."/>
            <person name="Riley R."/>
            <person name="Clum A."/>
            <person name="Nolan M."/>
            <person name="Lipzen A."/>
            <person name="Salamov A."/>
            <person name="Henrissat B."/>
            <person name="Wiebenga A."/>
            <person name="De vries R.P."/>
            <person name="Grigoriev I.V."/>
            <person name="Mortensen U.H."/>
            <person name="Andersen M.R."/>
            <person name="Baker S.E."/>
        </authorList>
    </citation>
    <scope>NUCLEOTIDE SEQUENCE</scope>
    <source>
        <strain evidence="2">IBT 28561</strain>
    </source>
</reference>
<evidence type="ECO:0000313" key="3">
    <source>
        <dbReference type="Proteomes" id="UP000234254"/>
    </source>
</evidence>
<dbReference type="Proteomes" id="UP000234254">
    <property type="component" value="Unassembled WGS sequence"/>
</dbReference>
<evidence type="ECO:0000313" key="2">
    <source>
        <dbReference type="EMBL" id="PKY00696.1"/>
    </source>
</evidence>
<dbReference type="GeneID" id="36549596"/>
<protein>
    <submittedName>
        <fullName evidence="2">Uncharacterized protein</fullName>
    </submittedName>
</protein>
<proteinExistence type="predicted"/>
<dbReference type="EMBL" id="MSFM01000013">
    <property type="protein sequence ID" value="PKY00696.1"/>
    <property type="molecule type" value="Genomic_DNA"/>
</dbReference>
<sequence>MLVLRGSASVGTLSSLLKPDGVSDLDRRVKDGPSNTQSHSPLGRPTPSMEEEETTGQIMVLSRKVNGVPRK</sequence>